<dbReference type="AlphaFoldDB" id="A0A9Q1GVA6"/>
<accession>A0A9Q1GVA6</accession>
<name>A0A9Q1GVA6_9CARY</name>
<keyword evidence="3" id="KW-1185">Reference proteome</keyword>
<dbReference type="Gene3D" id="3.80.10.10">
    <property type="entry name" value="Ribonuclease Inhibitor"/>
    <property type="match status" value="1"/>
</dbReference>
<evidence type="ECO:0000313" key="3">
    <source>
        <dbReference type="Proteomes" id="UP001153076"/>
    </source>
</evidence>
<organism evidence="2 3">
    <name type="scientific">Carnegiea gigantea</name>
    <dbReference type="NCBI Taxonomy" id="171969"/>
    <lineage>
        <taxon>Eukaryota</taxon>
        <taxon>Viridiplantae</taxon>
        <taxon>Streptophyta</taxon>
        <taxon>Embryophyta</taxon>
        <taxon>Tracheophyta</taxon>
        <taxon>Spermatophyta</taxon>
        <taxon>Magnoliopsida</taxon>
        <taxon>eudicotyledons</taxon>
        <taxon>Gunneridae</taxon>
        <taxon>Pentapetalae</taxon>
        <taxon>Caryophyllales</taxon>
        <taxon>Cactineae</taxon>
        <taxon>Cactaceae</taxon>
        <taxon>Cactoideae</taxon>
        <taxon>Echinocereeae</taxon>
        <taxon>Carnegiea</taxon>
    </lineage>
</organism>
<gene>
    <name evidence="2" type="ORF">Cgig2_011614</name>
</gene>
<dbReference type="SUPFAM" id="SSF52047">
    <property type="entry name" value="RNI-like"/>
    <property type="match status" value="1"/>
</dbReference>
<dbReference type="PANTHER" id="PTHR31900:SF31">
    <property type="entry name" value="F-BOX_LRR-REPEAT PROTEIN 13-LIKE"/>
    <property type="match status" value="1"/>
</dbReference>
<sequence>MPDCNAVRTVPFRQFGNLWTFVHSLHFNQDPFIERFYGDSYPTSDSDDEALCPALVSFSNFVRNVLILHRRPTINKFHLQIYQGTHEIELWIRFALSREAKALKVNIRSSCYDFCCLPHAAVTNQSLVSLEIMLCKMEHQSRVHMGSLRKLVLDFVYLSDEMLEKIISGCPSLEELVIVSPYHSENKCVMSPSIKRLQLVGWAIRTLNCPNLKILDIRTNVADMGEIDVSSVSEAKIKLEGAPSSRSASVCLPFMGKISNAQVVELSDDTIQMETSCLEVMDSSNSYIGSLCFGQKFTLLGRTYIAIQEDETCPILIWDTVFDPDRLFQELSSPCGMPQLKTITIHGFRKPHQAQLELVEFLLKSAANLEQLLFVSNQQNQLATAEELEFFRQLTIHERASTNARVVFA</sequence>
<protein>
    <recommendedName>
        <fullName evidence="1">FBD domain-containing protein</fullName>
    </recommendedName>
</protein>
<dbReference type="PANTHER" id="PTHR31900">
    <property type="entry name" value="F-BOX/RNI SUPERFAMILY PROTEIN-RELATED"/>
    <property type="match status" value="1"/>
</dbReference>
<dbReference type="Pfam" id="PF24758">
    <property type="entry name" value="LRR_At5g56370"/>
    <property type="match status" value="1"/>
</dbReference>
<reference evidence="2" key="1">
    <citation type="submission" date="2022-04" db="EMBL/GenBank/DDBJ databases">
        <title>Carnegiea gigantea Genome sequencing and assembly v2.</title>
        <authorList>
            <person name="Copetti D."/>
            <person name="Sanderson M.J."/>
            <person name="Burquez A."/>
            <person name="Wojciechowski M.F."/>
        </authorList>
    </citation>
    <scope>NUCLEOTIDE SEQUENCE</scope>
    <source>
        <strain evidence="2">SGP5-SGP5p</strain>
        <tissue evidence="2">Aerial part</tissue>
    </source>
</reference>
<dbReference type="SMART" id="SM00579">
    <property type="entry name" value="FBD"/>
    <property type="match status" value="1"/>
</dbReference>
<comment type="caution">
    <text evidence="2">The sequence shown here is derived from an EMBL/GenBank/DDBJ whole genome shotgun (WGS) entry which is preliminary data.</text>
</comment>
<dbReference type="Proteomes" id="UP001153076">
    <property type="component" value="Unassembled WGS sequence"/>
</dbReference>
<proteinExistence type="predicted"/>
<dbReference type="InterPro" id="IPR050232">
    <property type="entry name" value="FBL13/AtMIF1-like"/>
</dbReference>
<evidence type="ECO:0000313" key="2">
    <source>
        <dbReference type="EMBL" id="KAJ8425790.1"/>
    </source>
</evidence>
<dbReference type="OrthoDB" id="1939276at2759"/>
<dbReference type="InterPro" id="IPR032675">
    <property type="entry name" value="LRR_dom_sf"/>
</dbReference>
<dbReference type="EMBL" id="JAKOGI010001404">
    <property type="protein sequence ID" value="KAJ8425790.1"/>
    <property type="molecule type" value="Genomic_DNA"/>
</dbReference>
<dbReference type="InterPro" id="IPR006566">
    <property type="entry name" value="FBD"/>
</dbReference>
<evidence type="ECO:0000259" key="1">
    <source>
        <dbReference type="SMART" id="SM00579"/>
    </source>
</evidence>
<feature type="domain" description="FBD" evidence="1">
    <location>
        <begin position="334"/>
        <end position="409"/>
    </location>
</feature>
<dbReference type="InterPro" id="IPR055411">
    <property type="entry name" value="LRR_FXL15/At3g58940/PEG3-like"/>
</dbReference>